<name>A0A5P9CLY2_9VIBR</name>
<keyword evidence="4" id="KW-0808">Transferase</keyword>
<dbReference type="GO" id="GO:0005737">
    <property type="term" value="C:cytoplasm"/>
    <property type="evidence" value="ECO:0007669"/>
    <property type="project" value="TreeGrafter"/>
</dbReference>
<dbReference type="InterPro" id="IPR000873">
    <property type="entry name" value="AMP-dep_synth/lig_dom"/>
</dbReference>
<feature type="domain" description="Carrier" evidence="3">
    <location>
        <begin position="493"/>
        <end position="568"/>
    </location>
</feature>
<dbReference type="Pfam" id="PF00501">
    <property type="entry name" value="AMP-binding"/>
    <property type="match status" value="1"/>
</dbReference>
<dbReference type="CDD" id="cd05930">
    <property type="entry name" value="A_NRPS"/>
    <property type="match status" value="1"/>
</dbReference>
<dbReference type="InterPro" id="IPR025110">
    <property type="entry name" value="AMP-bd_C"/>
</dbReference>
<dbReference type="GO" id="GO:0044550">
    <property type="term" value="P:secondary metabolite biosynthetic process"/>
    <property type="evidence" value="ECO:0007669"/>
    <property type="project" value="TreeGrafter"/>
</dbReference>
<dbReference type="InterPro" id="IPR036736">
    <property type="entry name" value="ACP-like_sf"/>
</dbReference>
<dbReference type="InterPro" id="IPR006162">
    <property type="entry name" value="Ppantetheine_attach_site"/>
</dbReference>
<gene>
    <name evidence="4" type="primary">ppsB1</name>
    <name evidence="4" type="ORF">FIV01_12860</name>
</gene>
<dbReference type="Gene3D" id="3.40.50.12780">
    <property type="entry name" value="N-terminal domain of ligase-like"/>
    <property type="match status" value="1"/>
</dbReference>
<dbReference type="Gene3D" id="1.10.1200.10">
    <property type="entry name" value="ACP-like"/>
    <property type="match status" value="1"/>
</dbReference>
<evidence type="ECO:0000256" key="1">
    <source>
        <dbReference type="ARBA" id="ARBA00022450"/>
    </source>
</evidence>
<dbReference type="PROSITE" id="PS00012">
    <property type="entry name" value="PHOSPHOPANTETHEINE"/>
    <property type="match status" value="1"/>
</dbReference>
<dbReference type="GO" id="GO:0031177">
    <property type="term" value="F:phosphopantetheine binding"/>
    <property type="evidence" value="ECO:0007669"/>
    <property type="project" value="TreeGrafter"/>
</dbReference>
<dbReference type="Proteomes" id="UP000326936">
    <property type="component" value="Chromosome"/>
</dbReference>
<keyword evidence="1" id="KW-0596">Phosphopantetheine</keyword>
<protein>
    <submittedName>
        <fullName evidence="4">Plipastatin synthase subunit B</fullName>
        <ecNumber evidence="4">2.3.1.-</ecNumber>
    </submittedName>
</protein>
<evidence type="ECO:0000313" key="4">
    <source>
        <dbReference type="EMBL" id="QFT27308.1"/>
    </source>
</evidence>
<keyword evidence="2" id="KW-0597">Phosphoprotein</keyword>
<organism evidence="4 5">
    <name type="scientific">Vibrio aquimaris</name>
    <dbReference type="NCBI Taxonomy" id="2587862"/>
    <lineage>
        <taxon>Bacteria</taxon>
        <taxon>Pseudomonadati</taxon>
        <taxon>Pseudomonadota</taxon>
        <taxon>Gammaproteobacteria</taxon>
        <taxon>Vibrionales</taxon>
        <taxon>Vibrionaceae</taxon>
        <taxon>Vibrio</taxon>
    </lineage>
</organism>
<evidence type="ECO:0000313" key="5">
    <source>
        <dbReference type="Proteomes" id="UP000326936"/>
    </source>
</evidence>
<evidence type="ECO:0000256" key="2">
    <source>
        <dbReference type="ARBA" id="ARBA00022553"/>
    </source>
</evidence>
<dbReference type="GO" id="GO:0043041">
    <property type="term" value="P:amino acid activation for nonribosomal peptide biosynthetic process"/>
    <property type="evidence" value="ECO:0007669"/>
    <property type="project" value="TreeGrafter"/>
</dbReference>
<proteinExistence type="predicted"/>
<dbReference type="SUPFAM" id="SSF56801">
    <property type="entry name" value="Acetyl-CoA synthetase-like"/>
    <property type="match status" value="1"/>
</dbReference>
<dbReference type="Gene3D" id="3.30.300.30">
    <property type="match status" value="1"/>
</dbReference>
<dbReference type="OrthoDB" id="5817163at2"/>
<dbReference type="EC" id="2.3.1.-" evidence="4"/>
<accession>A0A5P9CLY2</accession>
<dbReference type="Pfam" id="PF13193">
    <property type="entry name" value="AMP-binding_C"/>
    <property type="match status" value="1"/>
</dbReference>
<dbReference type="PROSITE" id="PS50075">
    <property type="entry name" value="CARRIER"/>
    <property type="match status" value="1"/>
</dbReference>
<keyword evidence="4" id="KW-0012">Acyltransferase</keyword>
<dbReference type="InterPro" id="IPR042099">
    <property type="entry name" value="ANL_N_sf"/>
</dbReference>
<dbReference type="Pfam" id="PF00550">
    <property type="entry name" value="PP-binding"/>
    <property type="match status" value="1"/>
</dbReference>
<evidence type="ECO:0000259" key="3">
    <source>
        <dbReference type="PROSITE" id="PS50075"/>
    </source>
</evidence>
<keyword evidence="5" id="KW-1185">Reference proteome</keyword>
<dbReference type="PANTHER" id="PTHR45527">
    <property type="entry name" value="NONRIBOSOMAL PEPTIDE SYNTHETASE"/>
    <property type="match status" value="1"/>
</dbReference>
<dbReference type="PANTHER" id="PTHR45527:SF1">
    <property type="entry name" value="FATTY ACID SYNTHASE"/>
    <property type="match status" value="1"/>
</dbReference>
<dbReference type="InterPro" id="IPR009081">
    <property type="entry name" value="PP-bd_ACP"/>
</dbReference>
<dbReference type="InterPro" id="IPR045851">
    <property type="entry name" value="AMP-bd_C_sf"/>
</dbReference>
<dbReference type="EMBL" id="CP045350">
    <property type="protein sequence ID" value="QFT27308.1"/>
    <property type="molecule type" value="Genomic_DNA"/>
</dbReference>
<sequence length="577" mass="64208">MSVFKSVLELYRRSPSFLSEQPAIYTDSEVMSYRELECRANAVRDLLSQEGVVQGEVVSVCLPKSVDAVAAMLGVMKAGAVYHPLSFEAPPERNHRILSDVKPKLIVHTDSTCCYARHYPVIALSEDLSHVRMGRDVFINPEEVAYVVSTSGSTGQPSSVEIRHESIENYITWKLAYYQFHSRSVKLQFAPFSFDSAISDILSMLCCGGALYLVSADKRANCDYIIDVIGRYPITSFAIVPSLYKRLLCFSGKLVHSLETITLAGEEVTADVLAEHRRQFPSVRVVNEYGPCECTIGVLASDVTHHVGSEPPPIGCAIDNTDVFLFDTFLDKAGRRTGEICIAGICVGNGYLGRKPETCLKFRHNPDTGAAYYCTGDLGYVNSAGELVFAGRKERTVKVAGNRVNLIEVEIAINQLQDISQSAVVFHGERLKALCVADRTVESIRQALSEKVPNYMIPSVIKLSKSLPISQNGKKDYHQIADIFSQQDRQIDIADARVEHIVMQYWKKTLNVQSCELTDNFFDIGGNSLLFIDLIMEISKGFNVSIDLSQLLEKLTLQEQISYLDELINDKSKEIHE</sequence>
<dbReference type="GO" id="GO:0016746">
    <property type="term" value="F:acyltransferase activity"/>
    <property type="evidence" value="ECO:0007669"/>
    <property type="project" value="UniProtKB-KW"/>
</dbReference>
<dbReference type="AlphaFoldDB" id="A0A5P9CLY2"/>
<dbReference type="SUPFAM" id="SSF47336">
    <property type="entry name" value="ACP-like"/>
    <property type="match status" value="1"/>
</dbReference>
<dbReference type="RefSeq" id="WP_152431319.1">
    <property type="nucleotide sequence ID" value="NZ_CBCSDK010000018.1"/>
</dbReference>
<dbReference type="KEGG" id="vaq:FIV01_12860"/>
<reference evidence="4 5" key="1">
    <citation type="submission" date="2019-10" db="EMBL/GenBank/DDBJ databases">
        <title>Complete genome sequence of Vibrio sp. strain THAF100, isolated from non-filtered water from the water column of tank 6 of a marine aquarium containing stony-coral fragments. Water maintained at 26 degree C.</title>
        <authorList>
            <person name="Ruckert C."/>
            <person name="Franco A."/>
            <person name="Kalinowski J."/>
            <person name="Glaeser S."/>
        </authorList>
    </citation>
    <scope>NUCLEOTIDE SEQUENCE [LARGE SCALE GENOMIC DNA]</scope>
    <source>
        <strain evidence="4 5">THAF100</strain>
    </source>
</reference>